<dbReference type="Proteomes" id="UP000274556">
    <property type="component" value="Unassembled WGS sequence"/>
</dbReference>
<keyword evidence="2" id="KW-1185">Reference proteome</keyword>
<dbReference type="Pfam" id="PF07237">
    <property type="entry name" value="DUF1428"/>
    <property type="match status" value="1"/>
</dbReference>
<protein>
    <submittedName>
        <fullName evidence="1">Uncharacterized protein YbaA (DUF1428 family)</fullName>
    </submittedName>
</protein>
<gene>
    <name evidence="1" type="ORF">BDD21_0319</name>
</gene>
<dbReference type="InterPro" id="IPR009874">
    <property type="entry name" value="DUF1428"/>
</dbReference>
<dbReference type="Gene3D" id="3.30.70.100">
    <property type="match status" value="1"/>
</dbReference>
<dbReference type="RefSeq" id="WP_120795648.1">
    <property type="nucleotide sequence ID" value="NZ_RBXL01000001.1"/>
</dbReference>
<evidence type="ECO:0000313" key="1">
    <source>
        <dbReference type="EMBL" id="RKT43012.1"/>
    </source>
</evidence>
<evidence type="ECO:0000313" key="2">
    <source>
        <dbReference type="Proteomes" id="UP000274556"/>
    </source>
</evidence>
<name>A0A495V0L1_9GAMM</name>
<comment type="caution">
    <text evidence="1">The sequence shown here is derived from an EMBL/GenBank/DDBJ whole genome shotgun (WGS) entry which is preliminary data.</text>
</comment>
<proteinExistence type="predicted"/>
<organism evidence="1 2">
    <name type="scientific">Thiocapsa rosea</name>
    <dbReference type="NCBI Taxonomy" id="69360"/>
    <lineage>
        <taxon>Bacteria</taxon>
        <taxon>Pseudomonadati</taxon>
        <taxon>Pseudomonadota</taxon>
        <taxon>Gammaproteobacteria</taxon>
        <taxon>Chromatiales</taxon>
        <taxon>Chromatiaceae</taxon>
        <taxon>Thiocapsa</taxon>
    </lineage>
</organism>
<dbReference type="OrthoDB" id="9792392at2"/>
<dbReference type="PIRSF" id="PIRSF007028">
    <property type="entry name" value="UCP007028"/>
    <property type="match status" value="1"/>
</dbReference>
<reference evidence="1 2" key="1">
    <citation type="submission" date="2018-10" db="EMBL/GenBank/DDBJ databases">
        <title>Genomic Encyclopedia of Archaeal and Bacterial Type Strains, Phase II (KMG-II): from individual species to whole genera.</title>
        <authorList>
            <person name="Goeker M."/>
        </authorList>
    </citation>
    <scope>NUCLEOTIDE SEQUENCE [LARGE SCALE GENOMIC DNA]</scope>
    <source>
        <strain evidence="1 2">DSM 235</strain>
    </source>
</reference>
<dbReference type="EMBL" id="RBXL01000001">
    <property type="protein sequence ID" value="RKT43012.1"/>
    <property type="molecule type" value="Genomic_DNA"/>
</dbReference>
<dbReference type="SUPFAM" id="SSF54909">
    <property type="entry name" value="Dimeric alpha+beta barrel"/>
    <property type="match status" value="1"/>
</dbReference>
<sequence>MSYVDGYVIPVPQDRLEEYRKQADLAAQIWREHGALEVVECVADDVAPGEVTSFPRSVQARDGETVVFSCIRYASREQRDRVNAAVMADPRLPCPQKMPESETPFDPRRMFWGGFGVLVER</sequence>
<dbReference type="InterPro" id="IPR011008">
    <property type="entry name" value="Dimeric_a/b-barrel"/>
</dbReference>
<accession>A0A495V0L1</accession>
<dbReference type="AlphaFoldDB" id="A0A495V0L1"/>